<dbReference type="GO" id="GO:0008999">
    <property type="term" value="F:protein-N-terminal-alanine acetyltransferase activity"/>
    <property type="evidence" value="ECO:0007669"/>
    <property type="project" value="TreeGrafter"/>
</dbReference>
<dbReference type="KEGG" id="mik:FOE78_21615"/>
<dbReference type="GO" id="GO:0005737">
    <property type="term" value="C:cytoplasm"/>
    <property type="evidence" value="ECO:0007669"/>
    <property type="project" value="TreeGrafter"/>
</dbReference>
<dbReference type="Pfam" id="PF13302">
    <property type="entry name" value="Acetyltransf_3"/>
    <property type="match status" value="1"/>
</dbReference>
<dbReference type="Gene3D" id="3.40.630.30">
    <property type="match status" value="1"/>
</dbReference>
<sequence>MRWWSATAGARVRRVNGPRAGFPNETISRDQVSLRELLPEDAPTVAAAVDAEILRWLPLLPNPYRLEDAAFFCTEVAPATLRSGKGIVRAVEVDGQLAGVIDLKKADWRARTVEVGYWTAGWARGRGLTSATVDLLSRWALTEQGFRRVELRAAVGNVGSQRVAERAGFAREGVLRWAGLTADEPTDIVVFSRIRTDLGDALA</sequence>
<dbReference type="InterPro" id="IPR016181">
    <property type="entry name" value="Acyl_CoA_acyltransferase"/>
</dbReference>
<proteinExistence type="predicted"/>
<evidence type="ECO:0000313" key="3">
    <source>
        <dbReference type="Proteomes" id="UP000319263"/>
    </source>
</evidence>
<dbReference type="Proteomes" id="UP000319263">
    <property type="component" value="Chromosome"/>
</dbReference>
<protein>
    <submittedName>
        <fullName evidence="2">GNAT family N-acetyltransferase</fullName>
    </submittedName>
</protein>
<organism evidence="2 3">
    <name type="scientific">Microlunatus elymi</name>
    <dbReference type="NCBI Taxonomy" id="2596828"/>
    <lineage>
        <taxon>Bacteria</taxon>
        <taxon>Bacillati</taxon>
        <taxon>Actinomycetota</taxon>
        <taxon>Actinomycetes</taxon>
        <taxon>Propionibacteriales</taxon>
        <taxon>Propionibacteriaceae</taxon>
        <taxon>Microlunatus</taxon>
    </lineage>
</organism>
<gene>
    <name evidence="2" type="ORF">FOE78_21615</name>
</gene>
<dbReference type="InterPro" id="IPR051908">
    <property type="entry name" value="Ribosomal_N-acetyltransferase"/>
</dbReference>
<dbReference type="SUPFAM" id="SSF55729">
    <property type="entry name" value="Acyl-CoA N-acyltransferases (Nat)"/>
    <property type="match status" value="1"/>
</dbReference>
<dbReference type="InterPro" id="IPR000182">
    <property type="entry name" value="GNAT_dom"/>
</dbReference>
<dbReference type="AlphaFoldDB" id="A0A516Q454"/>
<dbReference type="PANTHER" id="PTHR43441">
    <property type="entry name" value="RIBOSOMAL-PROTEIN-SERINE ACETYLTRANSFERASE"/>
    <property type="match status" value="1"/>
</dbReference>
<accession>A0A516Q454</accession>
<dbReference type="PANTHER" id="PTHR43441:SF10">
    <property type="entry name" value="ACETYLTRANSFERASE"/>
    <property type="match status" value="1"/>
</dbReference>
<evidence type="ECO:0000313" key="2">
    <source>
        <dbReference type="EMBL" id="QDP98152.1"/>
    </source>
</evidence>
<keyword evidence="3" id="KW-1185">Reference proteome</keyword>
<dbReference type="GO" id="GO:1990189">
    <property type="term" value="F:protein N-terminal-serine acetyltransferase activity"/>
    <property type="evidence" value="ECO:0007669"/>
    <property type="project" value="TreeGrafter"/>
</dbReference>
<name>A0A516Q454_9ACTN</name>
<keyword evidence="2" id="KW-0808">Transferase</keyword>
<dbReference type="OrthoDB" id="9795188at2"/>
<dbReference type="EMBL" id="CP041692">
    <property type="protein sequence ID" value="QDP98152.1"/>
    <property type="molecule type" value="Genomic_DNA"/>
</dbReference>
<evidence type="ECO:0000259" key="1">
    <source>
        <dbReference type="PROSITE" id="PS51186"/>
    </source>
</evidence>
<dbReference type="CDD" id="cd04301">
    <property type="entry name" value="NAT_SF"/>
    <property type="match status" value="1"/>
</dbReference>
<dbReference type="PROSITE" id="PS51186">
    <property type="entry name" value="GNAT"/>
    <property type="match status" value="1"/>
</dbReference>
<feature type="domain" description="N-acetyltransferase" evidence="1">
    <location>
        <begin position="43"/>
        <end position="195"/>
    </location>
</feature>
<reference evidence="2 3" key="1">
    <citation type="submission" date="2019-07" db="EMBL/GenBank/DDBJ databases">
        <title>Microlunatus dokdonensis sp. nov. isolated from the rhizospheric soil of the wild plant Elymus tsukushiensis.</title>
        <authorList>
            <person name="Ghim S.-Y."/>
            <person name="Hwang Y.-J."/>
            <person name="Son J.-S."/>
            <person name="Shin J.-H."/>
        </authorList>
    </citation>
    <scope>NUCLEOTIDE SEQUENCE [LARGE SCALE GENOMIC DNA]</scope>
    <source>
        <strain evidence="2 3">KUDC0627</strain>
    </source>
</reference>